<comment type="caution">
    <text evidence="1">The sequence shown here is derived from an EMBL/GenBank/DDBJ whole genome shotgun (WGS) entry which is preliminary data.</text>
</comment>
<dbReference type="EMBL" id="JBICYV010000035">
    <property type="protein sequence ID" value="MFG3016769.1"/>
    <property type="molecule type" value="Genomic_DNA"/>
</dbReference>
<accession>A0ABW7BHX9</accession>
<dbReference type="Proteomes" id="UP001604267">
    <property type="component" value="Unassembled WGS sequence"/>
</dbReference>
<evidence type="ECO:0000313" key="2">
    <source>
        <dbReference type="Proteomes" id="UP001604267"/>
    </source>
</evidence>
<gene>
    <name evidence="1" type="ORF">ACGFZB_41220</name>
</gene>
<keyword evidence="2" id="KW-1185">Reference proteome</keyword>
<name>A0ABW7BHX9_9ACTN</name>
<reference evidence="1 2" key="1">
    <citation type="submission" date="2024-10" db="EMBL/GenBank/DDBJ databases">
        <title>The Natural Products Discovery Center: Release of the First 8490 Sequenced Strains for Exploring Actinobacteria Biosynthetic Diversity.</title>
        <authorList>
            <person name="Kalkreuter E."/>
            <person name="Kautsar S.A."/>
            <person name="Yang D."/>
            <person name="Bader C.D."/>
            <person name="Teijaro C.N."/>
            <person name="Fluegel L."/>
            <person name="Davis C.M."/>
            <person name="Simpson J.R."/>
            <person name="Lauterbach L."/>
            <person name="Steele A.D."/>
            <person name="Gui C."/>
            <person name="Meng S."/>
            <person name="Li G."/>
            <person name="Viehrig K."/>
            <person name="Ye F."/>
            <person name="Su P."/>
            <person name="Kiefer A.F."/>
            <person name="Nichols A."/>
            <person name="Cepeda A.J."/>
            <person name="Yan W."/>
            <person name="Fan B."/>
            <person name="Jiang Y."/>
            <person name="Adhikari A."/>
            <person name="Zheng C.-J."/>
            <person name="Schuster L."/>
            <person name="Cowan T.M."/>
            <person name="Smanski M.J."/>
            <person name="Chevrette M.G."/>
            <person name="De Carvalho L.P.S."/>
            <person name="Shen B."/>
        </authorList>
    </citation>
    <scope>NUCLEOTIDE SEQUENCE [LARGE SCALE GENOMIC DNA]</scope>
    <source>
        <strain evidence="1 2">NPDC048320</strain>
    </source>
</reference>
<organism evidence="1 2">
    <name type="scientific">Streptomyces cinerochromogenes</name>
    <dbReference type="NCBI Taxonomy" id="66422"/>
    <lineage>
        <taxon>Bacteria</taxon>
        <taxon>Bacillati</taxon>
        <taxon>Actinomycetota</taxon>
        <taxon>Actinomycetes</taxon>
        <taxon>Kitasatosporales</taxon>
        <taxon>Streptomycetaceae</taxon>
        <taxon>Streptomyces</taxon>
    </lineage>
</organism>
<sequence>MPPQAALAFTEDRRRCTGESHQALCALLEDDGQPLPVPAARRPEQALLETAVFLSCCKIGGVSEHPLGIIQVRPDEQQLALRLAVLMCWASARSSAPAFALRVSDA</sequence>
<proteinExistence type="predicted"/>
<dbReference type="RefSeq" id="WP_392825867.1">
    <property type="nucleotide sequence ID" value="NZ_JBICYV010000035.1"/>
</dbReference>
<evidence type="ECO:0000313" key="1">
    <source>
        <dbReference type="EMBL" id="MFG3016769.1"/>
    </source>
</evidence>
<protein>
    <submittedName>
        <fullName evidence="1">Uncharacterized protein</fullName>
    </submittedName>
</protein>